<keyword evidence="2" id="KW-1185">Reference proteome</keyword>
<dbReference type="AlphaFoldDB" id="A0A917QQL5"/>
<reference evidence="1" key="1">
    <citation type="journal article" date="2014" name="Int. J. Syst. Evol. Microbiol.">
        <title>Complete genome sequence of Corynebacterium casei LMG S-19264T (=DSM 44701T), isolated from a smear-ripened cheese.</title>
        <authorList>
            <consortium name="US DOE Joint Genome Institute (JGI-PGF)"/>
            <person name="Walter F."/>
            <person name="Albersmeier A."/>
            <person name="Kalinowski J."/>
            <person name="Ruckert C."/>
        </authorList>
    </citation>
    <scope>NUCLEOTIDE SEQUENCE</scope>
    <source>
        <strain evidence="1">JCM 13064</strain>
    </source>
</reference>
<sequence>MSLTHEPYIAAVLAALTAIDLEPTRWWVSDAEIDPRGDGCTTMDDAVLIWDDQSAVNIDEHPHGVLVSWESSADAWRWARLRSDGSNELLEALDLPLDAAPEHVVETLRTVLSGHAAGGEGQ</sequence>
<protein>
    <submittedName>
        <fullName evidence="1">Uncharacterized protein</fullName>
    </submittedName>
</protein>
<reference evidence="1" key="2">
    <citation type="submission" date="2020-09" db="EMBL/GenBank/DDBJ databases">
        <authorList>
            <person name="Sun Q."/>
            <person name="Ohkuma M."/>
        </authorList>
    </citation>
    <scope>NUCLEOTIDE SEQUENCE</scope>
    <source>
        <strain evidence="1">JCM 13064</strain>
    </source>
</reference>
<dbReference type="EMBL" id="BMNT01000001">
    <property type="protein sequence ID" value="GGK62219.1"/>
    <property type="molecule type" value="Genomic_DNA"/>
</dbReference>
<gene>
    <name evidence="1" type="ORF">GCM10007964_01740</name>
</gene>
<proteinExistence type="predicted"/>
<dbReference type="RefSeq" id="WP_189160972.1">
    <property type="nucleotide sequence ID" value="NZ_BMNT01000001.1"/>
</dbReference>
<comment type="caution">
    <text evidence="1">The sequence shown here is derived from an EMBL/GenBank/DDBJ whole genome shotgun (WGS) entry which is preliminary data.</text>
</comment>
<organism evidence="1 2">
    <name type="scientific">Sphaerisporangium melleum</name>
    <dbReference type="NCBI Taxonomy" id="321316"/>
    <lineage>
        <taxon>Bacteria</taxon>
        <taxon>Bacillati</taxon>
        <taxon>Actinomycetota</taxon>
        <taxon>Actinomycetes</taxon>
        <taxon>Streptosporangiales</taxon>
        <taxon>Streptosporangiaceae</taxon>
        <taxon>Sphaerisporangium</taxon>
    </lineage>
</organism>
<evidence type="ECO:0000313" key="1">
    <source>
        <dbReference type="EMBL" id="GGK62219.1"/>
    </source>
</evidence>
<accession>A0A917QQL5</accession>
<dbReference type="Proteomes" id="UP000645217">
    <property type="component" value="Unassembled WGS sequence"/>
</dbReference>
<name>A0A917QQL5_9ACTN</name>
<evidence type="ECO:0000313" key="2">
    <source>
        <dbReference type="Proteomes" id="UP000645217"/>
    </source>
</evidence>